<dbReference type="RefSeq" id="WP_086330723.1">
    <property type="nucleotide sequence ID" value="NZ_NGLE02000001.1"/>
</dbReference>
<accession>A0A242CF22</accession>
<dbReference type="InterPro" id="IPR036086">
    <property type="entry name" value="ParB/Sulfiredoxin_sf"/>
</dbReference>
<sequence length="382" mass="44782">MNFNKRKLLVFPLGQPIGNFYTTTMKSDELYSLSKADIMRIAEDEIDGLLYDGVQRELNQKKVKKIVKYLSQPDATFPNSIILNLNMNYFIKSYEENEKNYIEFIKDENTFSIIDGQHRLEGLKEANLNIDVPVSIYTNLRIDQQQEIFTRINSEQTKINPSVTIYQESTGKYNTPRKFAAKIAISFGVDRKSVWNQKIKIVGKKDMYSKNGVISLKSFYEPILDFIYNDDDYYIVREKIIESNNRPKLIDINYTKEKYIFWEFYVKGDSASVYKILNNFFDACKLIFPKEWEEKNKESILQKTTGYYALMSVFKKLYVKGISEGDLSLKYFENMMSPLNNLDGKINAKNYSSSGLQSSKKLYDEFAKWIFPDSELKEDFFD</sequence>
<keyword evidence="3" id="KW-1185">Reference proteome</keyword>
<evidence type="ECO:0000313" key="3">
    <source>
        <dbReference type="Proteomes" id="UP000195139"/>
    </source>
</evidence>
<evidence type="ECO:0000313" key="1">
    <source>
        <dbReference type="EMBL" id="MEI5994338.1"/>
    </source>
</evidence>
<dbReference type="OrthoDB" id="9789139at2"/>
<dbReference type="InterPro" id="IPR017601">
    <property type="entry name" value="DGQHR-contain_dom"/>
</dbReference>
<dbReference type="EMBL" id="NGLE02000001">
    <property type="protein sequence ID" value="MEI5994338.1"/>
    <property type="molecule type" value="Genomic_DNA"/>
</dbReference>
<name>A0A242CF22_9ENTE</name>
<dbReference type="InterPro" id="IPR017642">
    <property type="entry name" value="DNA_S_mod_DndB"/>
</dbReference>
<comment type="caution">
    <text evidence="2">The sequence shown here is derived from an EMBL/GenBank/DDBJ whole genome shotgun (WGS) entry which is preliminary data.</text>
</comment>
<evidence type="ECO:0008006" key="4">
    <source>
        <dbReference type="Google" id="ProtNLM"/>
    </source>
</evidence>
<dbReference type="NCBIfam" id="TIGR03187">
    <property type="entry name" value="DGQHR"/>
    <property type="match status" value="1"/>
</dbReference>
<dbReference type="Pfam" id="PF14072">
    <property type="entry name" value="DndB"/>
    <property type="match status" value="1"/>
</dbReference>
<evidence type="ECO:0000313" key="2">
    <source>
        <dbReference type="EMBL" id="OTO08811.1"/>
    </source>
</evidence>
<organism evidence="2">
    <name type="scientific">Candidatus Enterococcus mansonii</name>
    <dbReference type="NCBI Taxonomy" id="1834181"/>
    <lineage>
        <taxon>Bacteria</taxon>
        <taxon>Bacillati</taxon>
        <taxon>Bacillota</taxon>
        <taxon>Bacilli</taxon>
        <taxon>Lactobacillales</taxon>
        <taxon>Enterococcaceae</taxon>
        <taxon>Enterococcus</taxon>
    </lineage>
</organism>
<reference evidence="1 3" key="2">
    <citation type="submission" date="2018-07" db="EMBL/GenBank/DDBJ databases">
        <title>The Genome Sequence of Enterococcus sp. DIV0659b.</title>
        <authorList>
            <consortium name="The Broad Institute Genomics Platform"/>
            <consortium name="The Broad Institute Genomic Center for Infectious Diseases"/>
            <person name="Earl A."/>
            <person name="Manson A."/>
            <person name="Schwartman J."/>
            <person name="Gilmore M."/>
            <person name="Abouelleil A."/>
            <person name="Cao P."/>
            <person name="Chapman S."/>
            <person name="Cusick C."/>
            <person name="Shea T."/>
            <person name="Young S."/>
            <person name="Neafsey D."/>
            <person name="Nusbaum C."/>
            <person name="Birren B."/>
        </authorList>
    </citation>
    <scope>NUCLEOTIDE SEQUENCE [LARGE SCALE GENOMIC DNA]</scope>
    <source>
        <strain evidence="1 3">4G2_DIV0659</strain>
    </source>
</reference>
<dbReference type="EMBL" id="NGLE01000002">
    <property type="protein sequence ID" value="OTO08811.1"/>
    <property type="molecule type" value="Genomic_DNA"/>
</dbReference>
<dbReference type="SUPFAM" id="SSF110849">
    <property type="entry name" value="ParB/Sulfiredoxin"/>
    <property type="match status" value="1"/>
</dbReference>
<dbReference type="AlphaFoldDB" id="A0A242CF22"/>
<dbReference type="Proteomes" id="UP000195139">
    <property type="component" value="Unassembled WGS sequence"/>
</dbReference>
<reference evidence="2" key="1">
    <citation type="submission" date="2017-05" db="EMBL/GenBank/DDBJ databases">
        <title>The Genome Sequence of Enterococcus sp. 4G2_DIV0659.</title>
        <authorList>
            <consortium name="The Broad Institute Genomics Platform"/>
            <consortium name="The Broad Institute Genomic Center for Infectious Diseases"/>
            <person name="Earl A."/>
            <person name="Manson A."/>
            <person name="Schwartman J."/>
            <person name="Gilmore M."/>
            <person name="Abouelleil A."/>
            <person name="Cao P."/>
            <person name="Chapman S."/>
            <person name="Cusick C."/>
            <person name="Shea T."/>
            <person name="Young S."/>
            <person name="Neafsey D."/>
            <person name="Nusbaum C."/>
            <person name="Birren B."/>
        </authorList>
    </citation>
    <scope>NUCLEOTIDE SEQUENCE [LARGE SCALE GENOMIC DNA]</scope>
    <source>
        <strain evidence="2">4G2_DIV0659</strain>
    </source>
</reference>
<protein>
    <recommendedName>
        <fullName evidence="4">DGQHR domain-containing protein</fullName>
    </recommendedName>
</protein>
<gene>
    <name evidence="2" type="ORF">A5880_001811</name>
    <name evidence="1" type="ORF">A5880_001896</name>
</gene>
<dbReference type="CDD" id="cd16413">
    <property type="entry name" value="DGQHR_domain"/>
    <property type="match status" value="1"/>
</dbReference>
<proteinExistence type="predicted"/>